<dbReference type="NCBIfam" id="NF000586">
    <property type="entry name" value="PRK00011.1"/>
    <property type="match status" value="1"/>
</dbReference>
<dbReference type="Gene3D" id="3.30.1360.120">
    <property type="entry name" value="Probable tRNA modification gtpase trme, domain 1"/>
    <property type="match status" value="2"/>
</dbReference>
<dbReference type="InterPro" id="IPR015422">
    <property type="entry name" value="PyrdxlP-dep_Trfase_small"/>
</dbReference>
<feature type="non-terminal residue" evidence="4">
    <location>
        <position position="1226"/>
    </location>
</feature>
<dbReference type="Gene3D" id="3.90.1150.10">
    <property type="entry name" value="Aspartate Aminotransferase, domain 1"/>
    <property type="match status" value="1"/>
</dbReference>
<gene>
    <name evidence="4" type="primary">gcvT</name>
    <name evidence="4" type="ORF">E3J68_02435</name>
</gene>
<reference evidence="4 5" key="1">
    <citation type="submission" date="2019-03" db="EMBL/GenBank/DDBJ databases">
        <title>Metabolic potential of uncultured bacteria and archaea associated with petroleum seepage in deep-sea sediments.</title>
        <authorList>
            <person name="Dong X."/>
            <person name="Hubert C."/>
        </authorList>
    </citation>
    <scope>NUCLEOTIDE SEQUENCE [LARGE SCALE GENOMIC DNA]</scope>
    <source>
        <strain evidence="4">E44_bin3</strain>
    </source>
</reference>
<dbReference type="AlphaFoldDB" id="A0A523TFF3"/>
<dbReference type="Pfam" id="PF01571">
    <property type="entry name" value="GCV_T"/>
    <property type="match status" value="2"/>
</dbReference>
<dbReference type="EMBL" id="SOJT01000099">
    <property type="protein sequence ID" value="TET29053.1"/>
    <property type="molecule type" value="Genomic_DNA"/>
</dbReference>
<protein>
    <submittedName>
        <fullName evidence="4">Glycine cleavage system aminomethyltransferase GcvT</fullName>
        <ecNumber evidence="4">2.1.2.10</ecNumber>
    </submittedName>
</protein>
<dbReference type="InterPro" id="IPR027266">
    <property type="entry name" value="TrmE/GcvT-like"/>
</dbReference>
<dbReference type="GO" id="GO:0006546">
    <property type="term" value="P:glycine catabolic process"/>
    <property type="evidence" value="ECO:0007669"/>
    <property type="project" value="InterPro"/>
</dbReference>
<proteinExistence type="inferred from homology"/>
<dbReference type="InterPro" id="IPR039429">
    <property type="entry name" value="SHMT-like_dom"/>
</dbReference>
<dbReference type="InterPro" id="IPR001085">
    <property type="entry name" value="Ser_HO-MeTrfase"/>
</dbReference>
<dbReference type="EC" id="2.1.2.10" evidence="4"/>
<comment type="similarity">
    <text evidence="1">Belongs to the GcvT family.</text>
</comment>
<keyword evidence="4" id="KW-0489">Methyltransferase</keyword>
<dbReference type="InterPro" id="IPR015424">
    <property type="entry name" value="PyrdxlP-dep_Trfase"/>
</dbReference>
<feature type="domain" description="GCVT N-terminal" evidence="3">
    <location>
        <begin position="537"/>
        <end position="792"/>
    </location>
</feature>
<dbReference type="InterPro" id="IPR006222">
    <property type="entry name" value="GCVT_N"/>
</dbReference>
<keyword evidence="4" id="KW-0808">Transferase</keyword>
<evidence type="ECO:0000259" key="3">
    <source>
        <dbReference type="Pfam" id="PF01571"/>
    </source>
</evidence>
<dbReference type="SUPFAM" id="SSF53383">
    <property type="entry name" value="PLP-dependent transferases"/>
    <property type="match status" value="1"/>
</dbReference>
<dbReference type="GO" id="GO:0019264">
    <property type="term" value="P:glycine biosynthetic process from serine"/>
    <property type="evidence" value="ECO:0007669"/>
    <property type="project" value="InterPro"/>
</dbReference>
<accession>A0A523TFF3</accession>
<dbReference type="InterPro" id="IPR006223">
    <property type="entry name" value="GcvT"/>
</dbReference>
<evidence type="ECO:0000313" key="4">
    <source>
        <dbReference type="EMBL" id="TET29053.1"/>
    </source>
</evidence>
<dbReference type="Pfam" id="PF00464">
    <property type="entry name" value="SHMT"/>
    <property type="match status" value="1"/>
</dbReference>
<evidence type="ECO:0000313" key="5">
    <source>
        <dbReference type="Proteomes" id="UP000316517"/>
    </source>
</evidence>
<evidence type="ECO:0000259" key="2">
    <source>
        <dbReference type="Pfam" id="PF00464"/>
    </source>
</evidence>
<dbReference type="PANTHER" id="PTHR43757">
    <property type="entry name" value="AMINOMETHYLTRANSFERASE"/>
    <property type="match status" value="1"/>
</dbReference>
<dbReference type="Proteomes" id="UP000316517">
    <property type="component" value="Unassembled WGS sequence"/>
</dbReference>
<dbReference type="InterPro" id="IPR028896">
    <property type="entry name" value="GcvT/YgfZ/DmdA"/>
</dbReference>
<dbReference type="GO" id="GO:0005829">
    <property type="term" value="C:cytosol"/>
    <property type="evidence" value="ECO:0007669"/>
    <property type="project" value="TreeGrafter"/>
</dbReference>
<comment type="caution">
    <text evidence="4">The sequence shown here is derived from an EMBL/GenBank/DDBJ whole genome shotgun (WGS) entry which is preliminary data.</text>
</comment>
<sequence>MPDLANRNLFMEKREFSSKEASSGKSDQEYSNFLLEENLSGIDPDTDLIISFEENRQAKKLILIPSESICPQAVRQALGSVFTNLYAEGYPPLRMTRDEERLLLDFKDQLTHYRRYADRRFYKGGEYVNFIEALAQRRAAQCFATEKNPHSRIKIGADQIFVNVQPLSGAAANNSVYEAFVEPGDTVMGMALAHGGHLTHGSQFNRSGRRYHIISYEVSEETERLDYEVIKRLAIEHKPKMIIAGYTSYPWAPDWPKFREIADTVGAILFADIAHPAGLVIAGQYPSPVGYADVITLTTHKTLCGPRGAIILTTDEEKAQRIDNAVFPGEQGGPHVNKFAAMAVAFKIAQTEKFKKLQEKIVENAKGLASSLKRRGLRIAYRGTNTHLLVIDLKAVKTRTGFPLKGEIAARILDLCGLVVNKNTIPGDETAADASGIRLGTPWITQRGLGKEEMEKLAELIHRVLMSIQPFSYIGLAGDLSRGKIDLETLEEVKQEVAELTHRAKAQVSLHDRSAKLGYPHYDLATKPSVKETRLLTQHQKLGAKLVENNGWRMPLHYQNVTEELKAVRRTAAIFDLGDMGLLKVSGERAKPLLQGVSTNNLAKLKPGELLRSFLLDRRAQLIDEVSILYLNCDNRGRDHYLVVTNPSPTEKVKLWLRGHSDGYISFDSDDIFAKIEGPAVVEDLRETVEEGSRRMGIALYGPNSSKILSKIDPSLANLKKFHFRSGKIKEIEGIISRTGYTQESSGFEFYIHPDDAIKLWNLLLRQGEEFGIKAAGLLTRDHLYSEAGLPSEENPKSTTDGLSLYKTHPSYFHLSKPYFVGQKIVNKLLEFPAVKEEFHYKEEKDKVRQTPLYEEHLKLGARFIRFAGWKMPVCYTSISEEHQAVREAVGLFDVTHMGVIKITGEHAASFLDTVSTNYVRWLKDGQSQYTYLLDPDGNILDDVMIYRRRHDRYMMVVNAVNEKKIWAWLNAVNSKKFLIDRDHPNKEVEGKAVLKDLKSSSSGKDQKVDLALQGPNSLVILQKLAKEKELKRKLARMAKNEFIEVKLAGIKMIISRSGYTGEDIGYELYLHPGDAPLIWTLLLQEGKEFGIKPSGLGARDSTRVEAGLPLYGHELAGKYCITPTEAGYGAFVKLHKPYFIGKKRLLERQAQRKMEVIRFKMKSKGIRMVKSEDPVVDEKGQYMGRVTSSALVEGIQVGLAYVDKNFAEEGRKIGIFMLPRGGKFS</sequence>
<dbReference type="GO" id="GO:0030170">
    <property type="term" value="F:pyridoxal phosphate binding"/>
    <property type="evidence" value="ECO:0007669"/>
    <property type="project" value="InterPro"/>
</dbReference>
<dbReference type="GO" id="GO:0035999">
    <property type="term" value="P:tetrahydrofolate interconversion"/>
    <property type="evidence" value="ECO:0007669"/>
    <property type="project" value="InterPro"/>
</dbReference>
<organism evidence="4 5">
    <name type="scientific">Aerophobetes bacterium</name>
    <dbReference type="NCBI Taxonomy" id="2030807"/>
    <lineage>
        <taxon>Bacteria</taxon>
        <taxon>Candidatus Aerophobota</taxon>
    </lineage>
</organism>
<dbReference type="GO" id="GO:0008168">
    <property type="term" value="F:methyltransferase activity"/>
    <property type="evidence" value="ECO:0007669"/>
    <property type="project" value="UniProtKB-KW"/>
</dbReference>
<dbReference type="NCBIfam" id="NF001567">
    <property type="entry name" value="PRK00389.1"/>
    <property type="match status" value="1"/>
</dbReference>
<dbReference type="GO" id="GO:0004372">
    <property type="term" value="F:glycine hydroxymethyltransferase activity"/>
    <property type="evidence" value="ECO:0007669"/>
    <property type="project" value="InterPro"/>
</dbReference>
<feature type="domain" description="Serine hydroxymethyltransferase-like" evidence="2">
    <location>
        <begin position="41"/>
        <end position="461"/>
    </location>
</feature>
<dbReference type="PANTHER" id="PTHR43757:SF2">
    <property type="entry name" value="AMINOMETHYLTRANSFERASE, MITOCHONDRIAL"/>
    <property type="match status" value="1"/>
</dbReference>
<dbReference type="InterPro" id="IPR015421">
    <property type="entry name" value="PyrdxlP-dep_Trfase_major"/>
</dbReference>
<dbReference type="CDD" id="cd00378">
    <property type="entry name" value="SHMT"/>
    <property type="match status" value="1"/>
</dbReference>
<dbReference type="Gene3D" id="3.40.640.10">
    <property type="entry name" value="Type I PLP-dependent aspartate aminotransferase-like (Major domain)"/>
    <property type="match status" value="1"/>
</dbReference>
<name>A0A523TFF3_UNCAE</name>
<dbReference type="GO" id="GO:0032259">
    <property type="term" value="P:methylation"/>
    <property type="evidence" value="ECO:0007669"/>
    <property type="project" value="UniProtKB-KW"/>
</dbReference>
<dbReference type="GO" id="GO:0005960">
    <property type="term" value="C:glycine cleavage complex"/>
    <property type="evidence" value="ECO:0007669"/>
    <property type="project" value="InterPro"/>
</dbReference>
<dbReference type="SUPFAM" id="SSF103025">
    <property type="entry name" value="Folate-binding domain"/>
    <property type="match status" value="2"/>
</dbReference>
<dbReference type="NCBIfam" id="TIGR00528">
    <property type="entry name" value="gcvT"/>
    <property type="match status" value="1"/>
</dbReference>
<dbReference type="GO" id="GO:0004047">
    <property type="term" value="F:aminomethyltransferase activity"/>
    <property type="evidence" value="ECO:0007669"/>
    <property type="project" value="UniProtKB-EC"/>
</dbReference>
<feature type="domain" description="GCVT N-terminal" evidence="3">
    <location>
        <begin position="853"/>
        <end position="1137"/>
    </location>
</feature>
<evidence type="ECO:0000256" key="1">
    <source>
        <dbReference type="ARBA" id="ARBA00008609"/>
    </source>
</evidence>